<reference evidence="3" key="1">
    <citation type="journal article" date="2015" name="PLoS Genet.">
        <title>The dynamic genome and transcriptome of the human fungal pathogen Blastomyces and close relative Emmonsia.</title>
        <authorList>
            <person name="Munoz J.F."/>
            <person name="Gauthier G.M."/>
            <person name="Desjardins C.A."/>
            <person name="Gallo J.E."/>
            <person name="Holder J."/>
            <person name="Sullivan T.D."/>
            <person name="Marty A.J."/>
            <person name="Carmen J.C."/>
            <person name="Chen Z."/>
            <person name="Ding L."/>
            <person name="Gujja S."/>
            <person name="Magrini V."/>
            <person name="Misas E."/>
            <person name="Mitreva M."/>
            <person name="Priest M."/>
            <person name="Saif S."/>
            <person name="Whiston E.A."/>
            <person name="Young S."/>
            <person name="Zeng Q."/>
            <person name="Goldman W.E."/>
            <person name="Mardis E.R."/>
            <person name="Taylor J.W."/>
            <person name="McEwen J.G."/>
            <person name="Clay O.K."/>
            <person name="Klein B.S."/>
            <person name="Cuomo C.A."/>
        </authorList>
    </citation>
    <scope>NUCLEOTIDE SEQUENCE [LARGE SCALE GENOMIC DNA]</scope>
    <source>
        <strain evidence="3">UAMH 139</strain>
    </source>
</reference>
<proteinExistence type="predicted"/>
<name>A0A0H1BAG1_9EURO</name>
<keyword evidence="1" id="KW-1133">Transmembrane helix</keyword>
<dbReference type="AlphaFoldDB" id="A0A0H1BAG1"/>
<keyword evidence="1" id="KW-0472">Membrane</keyword>
<comment type="caution">
    <text evidence="2">The sequence shown here is derived from an EMBL/GenBank/DDBJ whole genome shotgun (WGS) entry which is preliminary data.</text>
</comment>
<dbReference type="EMBL" id="LDEV01003224">
    <property type="protein sequence ID" value="KLJ06241.1"/>
    <property type="molecule type" value="Genomic_DNA"/>
</dbReference>
<protein>
    <submittedName>
        <fullName evidence="2">Uncharacterized protein</fullName>
    </submittedName>
</protein>
<evidence type="ECO:0000313" key="2">
    <source>
        <dbReference type="EMBL" id="KLJ06241.1"/>
    </source>
</evidence>
<evidence type="ECO:0000256" key="1">
    <source>
        <dbReference type="SAM" id="Phobius"/>
    </source>
</evidence>
<feature type="transmembrane region" description="Helical" evidence="1">
    <location>
        <begin position="61"/>
        <end position="82"/>
    </location>
</feature>
<gene>
    <name evidence="2" type="ORF">EMPG_10327</name>
</gene>
<organism evidence="2 3">
    <name type="scientific">Blastomyces silverae</name>
    <dbReference type="NCBI Taxonomy" id="2060906"/>
    <lineage>
        <taxon>Eukaryota</taxon>
        <taxon>Fungi</taxon>
        <taxon>Dikarya</taxon>
        <taxon>Ascomycota</taxon>
        <taxon>Pezizomycotina</taxon>
        <taxon>Eurotiomycetes</taxon>
        <taxon>Eurotiomycetidae</taxon>
        <taxon>Onygenales</taxon>
        <taxon>Ajellomycetaceae</taxon>
        <taxon>Blastomyces</taxon>
    </lineage>
</organism>
<keyword evidence="1" id="KW-0812">Transmembrane</keyword>
<dbReference type="Proteomes" id="UP000053573">
    <property type="component" value="Unassembled WGS sequence"/>
</dbReference>
<accession>A0A0H1BAG1</accession>
<evidence type="ECO:0000313" key="3">
    <source>
        <dbReference type="Proteomes" id="UP000053573"/>
    </source>
</evidence>
<keyword evidence="3" id="KW-1185">Reference proteome</keyword>
<sequence>MEYSAQGNEQLGINTRNLKAQQQLDNRIMELGAGASRGLLKWNKMGLAEIIPDRTSVQSTWWLLFRATSFSMLILAEVLFMASGRSFKGSRGAGDENDVETKFERNMLRPPYIRG</sequence>